<dbReference type="Proteomes" id="UP000053237">
    <property type="component" value="Unassembled WGS sequence"/>
</dbReference>
<comment type="caution">
    <text evidence="1">The sequence shown here is derived from an EMBL/GenBank/DDBJ whole genome shotgun (WGS) entry which is preliminary data.</text>
</comment>
<reference evidence="1 2" key="1">
    <citation type="submission" date="2012-05" db="EMBL/GenBank/DDBJ databases">
        <title>Recombination and specialization in a pathogen metapopulation.</title>
        <authorList>
            <person name="Gardiner A."/>
            <person name="Kemen E."/>
            <person name="Schultz-Larsen T."/>
            <person name="MacLean D."/>
            <person name="Van Oosterhout C."/>
            <person name="Jones J.D.G."/>
        </authorList>
    </citation>
    <scope>NUCLEOTIDE SEQUENCE [LARGE SCALE GENOMIC DNA]</scope>
    <source>
        <strain evidence="1 2">Ac Nc2</strain>
    </source>
</reference>
<dbReference type="InParanoid" id="A0A024FVI9"/>
<name>A0A024FVI9_9STRA</name>
<protein>
    <submittedName>
        <fullName evidence="1">Uncharacterized protein</fullName>
    </submittedName>
</protein>
<dbReference type="EMBL" id="CAIX01000344">
    <property type="protein sequence ID" value="CCI10679.1"/>
    <property type="molecule type" value="Genomic_DNA"/>
</dbReference>
<proteinExistence type="predicted"/>
<evidence type="ECO:0000313" key="2">
    <source>
        <dbReference type="Proteomes" id="UP000053237"/>
    </source>
</evidence>
<evidence type="ECO:0000313" key="1">
    <source>
        <dbReference type="EMBL" id="CCI10679.1"/>
    </source>
</evidence>
<dbReference type="AlphaFoldDB" id="A0A024FVI9"/>
<gene>
    <name evidence="1" type="ORF">BN9_112320</name>
</gene>
<sequence>MNIIFWGLCINTSKIKPPRARFLQRFVFTHSFALTIQNLVFRVSISFALKKAYSASNLESYRLSVTIHKANISSLFYCLLLHNLGASEYGIILHTRPQCTALGFFLVRCQYAIRFVDKSRRKDRG</sequence>
<organism evidence="1 2">
    <name type="scientific">Albugo candida</name>
    <dbReference type="NCBI Taxonomy" id="65357"/>
    <lineage>
        <taxon>Eukaryota</taxon>
        <taxon>Sar</taxon>
        <taxon>Stramenopiles</taxon>
        <taxon>Oomycota</taxon>
        <taxon>Peronosporomycetes</taxon>
        <taxon>Albuginales</taxon>
        <taxon>Albuginaceae</taxon>
        <taxon>Albugo</taxon>
    </lineage>
</organism>
<keyword evidence="2" id="KW-1185">Reference proteome</keyword>
<accession>A0A024FVI9</accession>